<protein>
    <recommendedName>
        <fullName evidence="1">PX domain-containing protein</fullName>
    </recommendedName>
</protein>
<dbReference type="EMBL" id="CCKQ01016812">
    <property type="protein sequence ID" value="CDW88694.1"/>
    <property type="molecule type" value="Genomic_DNA"/>
</dbReference>
<dbReference type="InParanoid" id="A0A078B2I3"/>
<proteinExistence type="predicted"/>
<dbReference type="PROSITE" id="PS50195">
    <property type="entry name" value="PX"/>
    <property type="match status" value="1"/>
</dbReference>
<dbReference type="Proteomes" id="UP000039865">
    <property type="component" value="Unassembled WGS sequence"/>
</dbReference>
<dbReference type="Gene3D" id="3.30.1520.10">
    <property type="entry name" value="Phox-like domain"/>
    <property type="match status" value="1"/>
</dbReference>
<evidence type="ECO:0000313" key="3">
    <source>
        <dbReference type="Proteomes" id="UP000039865"/>
    </source>
</evidence>
<accession>A0A078B2I3</accession>
<dbReference type="InterPro" id="IPR036871">
    <property type="entry name" value="PX_dom_sf"/>
</dbReference>
<evidence type="ECO:0000313" key="2">
    <source>
        <dbReference type="EMBL" id="CDW88694.1"/>
    </source>
</evidence>
<dbReference type="SUPFAM" id="SSF64268">
    <property type="entry name" value="PX domain"/>
    <property type="match status" value="1"/>
</dbReference>
<dbReference type="Pfam" id="PF00787">
    <property type="entry name" value="PX"/>
    <property type="match status" value="1"/>
</dbReference>
<gene>
    <name evidence="2" type="primary">Contig3686.g3931</name>
    <name evidence="2" type="ORF">STYLEM_17818</name>
</gene>
<organism evidence="2 3">
    <name type="scientific">Stylonychia lemnae</name>
    <name type="common">Ciliate</name>
    <dbReference type="NCBI Taxonomy" id="5949"/>
    <lineage>
        <taxon>Eukaryota</taxon>
        <taxon>Sar</taxon>
        <taxon>Alveolata</taxon>
        <taxon>Ciliophora</taxon>
        <taxon>Intramacronucleata</taxon>
        <taxon>Spirotrichea</taxon>
        <taxon>Stichotrichia</taxon>
        <taxon>Sporadotrichida</taxon>
        <taxon>Oxytrichidae</taxon>
        <taxon>Stylonychinae</taxon>
        <taxon>Stylonychia</taxon>
    </lineage>
</organism>
<dbReference type="InterPro" id="IPR001683">
    <property type="entry name" value="PX_dom"/>
</dbReference>
<sequence>MDILNIHSAQLSVRIESHSLIGGVVFYHMQLFTSDQSEGIQINERYSVLHDFHNHLKKVLTQGTLKCLPSFPSRITLPCTNSESNTLKRQKKLQGYFQRLIDSRDPVALEELKKFALIQDHQGQRKIMGETSKKNNNINSSILIASVLDSSMSKSIIEELPDNDKKFNEQLRLKTLQSQTSFPKMSLDTQDTLSKESITRTELPQLLKTEIDSPKLDLTSSDLQFPHKNMSAYSNSNEHQNIHSKSYLIENTDFVQLCQAIIRETNLNLMKIGFDYNDELCDESLYEVQLTKGENIQKRLKLQKFEFNNEFFDIPKGTNKNIRDLCRDEGEHEKYELDQDQELLGCGLDDISQIINQDFRSLFKKLEIVSNFSSDSQ</sequence>
<reference evidence="2 3" key="1">
    <citation type="submission" date="2014-06" db="EMBL/GenBank/DDBJ databases">
        <authorList>
            <person name="Swart Estienne"/>
        </authorList>
    </citation>
    <scope>NUCLEOTIDE SEQUENCE [LARGE SCALE GENOMIC DNA]</scope>
    <source>
        <strain evidence="2 3">130c</strain>
    </source>
</reference>
<evidence type="ECO:0000259" key="1">
    <source>
        <dbReference type="PROSITE" id="PS50195"/>
    </source>
</evidence>
<name>A0A078B2I3_STYLE</name>
<keyword evidence="3" id="KW-1185">Reference proteome</keyword>
<dbReference type="GO" id="GO:0035091">
    <property type="term" value="F:phosphatidylinositol binding"/>
    <property type="evidence" value="ECO:0007669"/>
    <property type="project" value="InterPro"/>
</dbReference>
<feature type="domain" description="PX" evidence="1">
    <location>
        <begin position="5"/>
        <end position="123"/>
    </location>
</feature>
<dbReference type="AlphaFoldDB" id="A0A078B2I3"/>